<evidence type="ECO:0000313" key="2">
    <source>
        <dbReference type="Proteomes" id="UP001159363"/>
    </source>
</evidence>
<proteinExistence type="predicted"/>
<dbReference type="EMBL" id="JARBHB010000004">
    <property type="protein sequence ID" value="KAJ8886497.1"/>
    <property type="molecule type" value="Genomic_DNA"/>
</dbReference>
<reference evidence="1 2" key="1">
    <citation type="submission" date="2023-02" db="EMBL/GenBank/DDBJ databases">
        <title>LHISI_Scaffold_Assembly.</title>
        <authorList>
            <person name="Stuart O.P."/>
            <person name="Cleave R."/>
            <person name="Magrath M.J.L."/>
            <person name="Mikheyev A.S."/>
        </authorList>
    </citation>
    <scope>NUCLEOTIDE SEQUENCE [LARGE SCALE GENOMIC DNA]</scope>
    <source>
        <strain evidence="1">Daus_M_001</strain>
        <tissue evidence="1">Leg muscle</tissue>
    </source>
</reference>
<evidence type="ECO:0000313" key="1">
    <source>
        <dbReference type="EMBL" id="KAJ8886497.1"/>
    </source>
</evidence>
<gene>
    <name evidence="1" type="ORF">PR048_012708</name>
</gene>
<organism evidence="1 2">
    <name type="scientific">Dryococelus australis</name>
    <dbReference type="NCBI Taxonomy" id="614101"/>
    <lineage>
        <taxon>Eukaryota</taxon>
        <taxon>Metazoa</taxon>
        <taxon>Ecdysozoa</taxon>
        <taxon>Arthropoda</taxon>
        <taxon>Hexapoda</taxon>
        <taxon>Insecta</taxon>
        <taxon>Pterygota</taxon>
        <taxon>Neoptera</taxon>
        <taxon>Polyneoptera</taxon>
        <taxon>Phasmatodea</taxon>
        <taxon>Verophasmatodea</taxon>
        <taxon>Anareolatae</taxon>
        <taxon>Phasmatidae</taxon>
        <taxon>Eurycanthinae</taxon>
        <taxon>Dryococelus</taxon>
    </lineage>
</organism>
<comment type="caution">
    <text evidence="1">The sequence shown here is derived from an EMBL/GenBank/DDBJ whole genome shotgun (WGS) entry which is preliminary data.</text>
</comment>
<accession>A0ABQ9HQ69</accession>
<name>A0ABQ9HQ69_9NEOP</name>
<dbReference type="Proteomes" id="UP001159363">
    <property type="component" value="Chromosome X"/>
</dbReference>
<sequence>MCLFMIGNLYVIKAPGQLHFQFAPSKRVVLTNTKNSTIVIKGEVNNRVDIGTSKPFVKIGKWITSNQSRAATIPSASESSKN</sequence>
<protein>
    <submittedName>
        <fullName evidence="1">Uncharacterized protein</fullName>
    </submittedName>
</protein>
<keyword evidence="2" id="KW-1185">Reference proteome</keyword>